<organism evidence="1">
    <name type="scientific">marine sediment metagenome</name>
    <dbReference type="NCBI Taxonomy" id="412755"/>
    <lineage>
        <taxon>unclassified sequences</taxon>
        <taxon>metagenomes</taxon>
        <taxon>ecological metagenomes</taxon>
    </lineage>
</organism>
<dbReference type="AlphaFoldDB" id="X1GF96"/>
<gene>
    <name evidence="1" type="ORF">S03H2_23547</name>
</gene>
<dbReference type="EMBL" id="BARU01012885">
    <property type="protein sequence ID" value="GAH31708.1"/>
    <property type="molecule type" value="Genomic_DNA"/>
</dbReference>
<feature type="non-terminal residue" evidence="1">
    <location>
        <position position="51"/>
    </location>
</feature>
<accession>X1GF96</accession>
<name>X1GF96_9ZZZZ</name>
<sequence>MSEVELLRRAVIEDAPVVEKIGSRFYPGELATVSRPKYPCANFSFTGGVPD</sequence>
<protein>
    <submittedName>
        <fullName evidence="1">Uncharacterized protein</fullName>
    </submittedName>
</protein>
<reference evidence="1" key="1">
    <citation type="journal article" date="2014" name="Front. Microbiol.">
        <title>High frequency of phylogenetically diverse reductive dehalogenase-homologous genes in deep subseafloor sedimentary metagenomes.</title>
        <authorList>
            <person name="Kawai M."/>
            <person name="Futagami T."/>
            <person name="Toyoda A."/>
            <person name="Takaki Y."/>
            <person name="Nishi S."/>
            <person name="Hori S."/>
            <person name="Arai W."/>
            <person name="Tsubouchi T."/>
            <person name="Morono Y."/>
            <person name="Uchiyama I."/>
            <person name="Ito T."/>
            <person name="Fujiyama A."/>
            <person name="Inagaki F."/>
            <person name="Takami H."/>
        </authorList>
    </citation>
    <scope>NUCLEOTIDE SEQUENCE</scope>
    <source>
        <strain evidence="1">Expedition CK06-06</strain>
    </source>
</reference>
<proteinExistence type="predicted"/>
<comment type="caution">
    <text evidence="1">The sequence shown here is derived from an EMBL/GenBank/DDBJ whole genome shotgun (WGS) entry which is preliminary data.</text>
</comment>
<evidence type="ECO:0000313" key="1">
    <source>
        <dbReference type="EMBL" id="GAH31708.1"/>
    </source>
</evidence>